<dbReference type="AlphaFoldDB" id="A0AAV1M618"/>
<dbReference type="GO" id="GO:0003676">
    <property type="term" value="F:nucleic acid binding"/>
    <property type="evidence" value="ECO:0007669"/>
    <property type="project" value="InterPro"/>
</dbReference>
<dbReference type="InterPro" id="IPR036875">
    <property type="entry name" value="Znf_CCHC_sf"/>
</dbReference>
<dbReference type="Proteomes" id="UP001314205">
    <property type="component" value="Unassembled WGS sequence"/>
</dbReference>
<reference evidence="3 4" key="1">
    <citation type="submission" date="2023-11" db="EMBL/GenBank/DDBJ databases">
        <authorList>
            <person name="Hedman E."/>
            <person name="Englund M."/>
            <person name="Stromberg M."/>
            <person name="Nyberg Akerstrom W."/>
            <person name="Nylinder S."/>
            <person name="Jareborg N."/>
            <person name="Kallberg Y."/>
            <person name="Kronander E."/>
        </authorList>
    </citation>
    <scope>NUCLEOTIDE SEQUENCE [LARGE SCALE GENOMIC DNA]</scope>
</reference>
<evidence type="ECO:0000313" key="4">
    <source>
        <dbReference type="Proteomes" id="UP001314205"/>
    </source>
</evidence>
<accession>A0AAV1M618</accession>
<proteinExistence type="predicted"/>
<dbReference type="InterPro" id="IPR001878">
    <property type="entry name" value="Znf_CCHC"/>
</dbReference>
<feature type="domain" description="CCHC-type" evidence="2">
    <location>
        <begin position="69"/>
        <end position="85"/>
    </location>
</feature>
<dbReference type="GO" id="GO:0008270">
    <property type="term" value="F:zinc ion binding"/>
    <property type="evidence" value="ECO:0007669"/>
    <property type="project" value="UniProtKB-KW"/>
</dbReference>
<dbReference type="SMART" id="SM00343">
    <property type="entry name" value="ZnF_C2HC"/>
    <property type="match status" value="1"/>
</dbReference>
<evidence type="ECO:0000256" key="1">
    <source>
        <dbReference type="PROSITE-ProRule" id="PRU00047"/>
    </source>
</evidence>
<dbReference type="Gene3D" id="4.10.60.10">
    <property type="entry name" value="Zinc finger, CCHC-type"/>
    <property type="match status" value="1"/>
</dbReference>
<dbReference type="EMBL" id="CAVLGL010000148">
    <property type="protein sequence ID" value="CAK1603086.1"/>
    <property type="molecule type" value="Genomic_DNA"/>
</dbReference>
<name>A0AAV1M618_9NEOP</name>
<evidence type="ECO:0000259" key="2">
    <source>
        <dbReference type="PROSITE" id="PS50158"/>
    </source>
</evidence>
<keyword evidence="4" id="KW-1185">Reference proteome</keyword>
<sequence>MIMAIEHSGIAINSDVIKTKLLDMSSEVGNHDSEVALLSKHKSKFGQNLNTKGEKQTSNYTSNVKKVIKCYKCRKIGHFKNQCPKVKEKQVNAFSAAFFNSEFNKDDWYIDSGASIV</sequence>
<protein>
    <recommendedName>
        <fullName evidence="2">CCHC-type domain-containing protein</fullName>
    </recommendedName>
</protein>
<gene>
    <name evidence="3" type="ORF">PARMNEM_LOCUS21503</name>
</gene>
<evidence type="ECO:0000313" key="3">
    <source>
        <dbReference type="EMBL" id="CAK1603086.1"/>
    </source>
</evidence>
<keyword evidence="1" id="KW-0863">Zinc-finger</keyword>
<dbReference type="Pfam" id="PF00098">
    <property type="entry name" value="zf-CCHC"/>
    <property type="match status" value="1"/>
</dbReference>
<dbReference type="PROSITE" id="PS50158">
    <property type="entry name" value="ZF_CCHC"/>
    <property type="match status" value="1"/>
</dbReference>
<comment type="caution">
    <text evidence="3">The sequence shown here is derived from an EMBL/GenBank/DDBJ whole genome shotgun (WGS) entry which is preliminary data.</text>
</comment>
<keyword evidence="1" id="KW-0862">Zinc</keyword>
<keyword evidence="1" id="KW-0479">Metal-binding</keyword>
<dbReference type="SUPFAM" id="SSF57756">
    <property type="entry name" value="Retrovirus zinc finger-like domains"/>
    <property type="match status" value="1"/>
</dbReference>
<organism evidence="3 4">
    <name type="scientific">Parnassius mnemosyne</name>
    <name type="common">clouded apollo</name>
    <dbReference type="NCBI Taxonomy" id="213953"/>
    <lineage>
        <taxon>Eukaryota</taxon>
        <taxon>Metazoa</taxon>
        <taxon>Ecdysozoa</taxon>
        <taxon>Arthropoda</taxon>
        <taxon>Hexapoda</taxon>
        <taxon>Insecta</taxon>
        <taxon>Pterygota</taxon>
        <taxon>Neoptera</taxon>
        <taxon>Endopterygota</taxon>
        <taxon>Lepidoptera</taxon>
        <taxon>Glossata</taxon>
        <taxon>Ditrysia</taxon>
        <taxon>Papilionoidea</taxon>
        <taxon>Papilionidae</taxon>
        <taxon>Parnassiinae</taxon>
        <taxon>Parnassini</taxon>
        <taxon>Parnassius</taxon>
        <taxon>Driopa</taxon>
    </lineage>
</organism>